<name>A0A1G9YG30_9ACTN</name>
<dbReference type="GO" id="GO:0003677">
    <property type="term" value="F:DNA binding"/>
    <property type="evidence" value="ECO:0007669"/>
    <property type="project" value="UniProtKB-UniRule"/>
</dbReference>
<feature type="binding site" evidence="6">
    <location>
        <position position="58"/>
    </location>
    <ligand>
        <name>NAD(+)</name>
        <dbReference type="ChEBI" id="CHEBI:57540"/>
    </ligand>
</feature>
<feature type="active site" description="Proton acceptor" evidence="6">
    <location>
        <position position="58"/>
    </location>
</feature>
<keyword evidence="5 6" id="KW-0238">DNA-binding</keyword>
<dbReference type="Pfam" id="PF14487">
    <property type="entry name" value="DarT"/>
    <property type="match status" value="1"/>
</dbReference>
<evidence type="ECO:0000259" key="7">
    <source>
        <dbReference type="PROSITE" id="PS52018"/>
    </source>
</evidence>
<dbReference type="EMBL" id="FNIE01000002">
    <property type="protein sequence ID" value="SDN08139.1"/>
    <property type="molecule type" value="Genomic_DNA"/>
</dbReference>
<evidence type="ECO:0000313" key="9">
    <source>
        <dbReference type="Proteomes" id="UP000199341"/>
    </source>
</evidence>
<evidence type="ECO:0000256" key="2">
    <source>
        <dbReference type="ARBA" id="ARBA00022676"/>
    </source>
</evidence>
<dbReference type="AlphaFoldDB" id="A0A1G9YG30"/>
<keyword evidence="4 6" id="KW-0548">Nucleotidyltransferase</keyword>
<dbReference type="InterPro" id="IPR029494">
    <property type="entry name" value="DarT"/>
</dbReference>
<keyword evidence="3 6" id="KW-0808">Transferase</keyword>
<feature type="binding site" evidence="6">
    <location>
        <begin position="17"/>
        <end position="19"/>
    </location>
    <ligand>
        <name>NAD(+)</name>
        <dbReference type="ChEBI" id="CHEBI:57540"/>
    </ligand>
</feature>
<evidence type="ECO:0000256" key="1">
    <source>
        <dbReference type="ARBA" id="ARBA00022649"/>
    </source>
</evidence>
<dbReference type="GO" id="GO:0016757">
    <property type="term" value="F:glycosyltransferase activity"/>
    <property type="evidence" value="ECO:0007669"/>
    <property type="project" value="UniProtKB-UniRule"/>
</dbReference>
<feature type="active site" evidence="6">
    <location>
        <position position="172"/>
    </location>
</feature>
<dbReference type="Proteomes" id="UP000199341">
    <property type="component" value="Unassembled WGS sequence"/>
</dbReference>
<comment type="catalytic activity">
    <reaction evidence="6">
        <text>a thymidine in DNA + NAD(+) = an N-(ADP-alpha-D-ribosyl)-thymidine in DNA + nicotinamide + H(+)</text>
        <dbReference type="Rhea" id="RHEA:71651"/>
        <dbReference type="Rhea" id="RHEA-COMP:13556"/>
        <dbReference type="Rhea" id="RHEA-COMP:18051"/>
        <dbReference type="ChEBI" id="CHEBI:15378"/>
        <dbReference type="ChEBI" id="CHEBI:17154"/>
        <dbReference type="ChEBI" id="CHEBI:57540"/>
        <dbReference type="ChEBI" id="CHEBI:137386"/>
        <dbReference type="ChEBI" id="CHEBI:191199"/>
    </reaction>
</comment>
<organism evidence="8 9">
    <name type="scientific">Actinacidiphila guanduensis</name>
    <dbReference type="NCBI Taxonomy" id="310781"/>
    <lineage>
        <taxon>Bacteria</taxon>
        <taxon>Bacillati</taxon>
        <taxon>Actinomycetota</taxon>
        <taxon>Actinomycetes</taxon>
        <taxon>Kitasatosporales</taxon>
        <taxon>Streptomycetaceae</taxon>
        <taxon>Actinacidiphila</taxon>
    </lineage>
</organism>
<feature type="domain" description="DarT" evidence="7">
    <location>
        <begin position="13"/>
        <end position="219"/>
    </location>
</feature>
<evidence type="ECO:0000256" key="5">
    <source>
        <dbReference type="ARBA" id="ARBA00023125"/>
    </source>
</evidence>
<proteinExistence type="inferred from homology"/>
<evidence type="ECO:0000256" key="6">
    <source>
        <dbReference type="PROSITE-ProRule" id="PRU01362"/>
    </source>
</evidence>
<evidence type="ECO:0000256" key="3">
    <source>
        <dbReference type="ARBA" id="ARBA00022679"/>
    </source>
</evidence>
<dbReference type="GO" id="GO:0016779">
    <property type="term" value="F:nucleotidyltransferase activity"/>
    <property type="evidence" value="ECO:0007669"/>
    <property type="project" value="UniProtKB-UniRule"/>
</dbReference>
<protein>
    <recommendedName>
        <fullName evidence="7">DarT domain-containing protein</fullName>
    </recommendedName>
</protein>
<evidence type="ECO:0000256" key="4">
    <source>
        <dbReference type="ARBA" id="ARBA00022695"/>
    </source>
</evidence>
<accession>A0A1G9YG30</accession>
<comment type="caution">
    <text evidence="6">Lacks conserved residue(s) required for the propagation of feature annotation.</text>
</comment>
<gene>
    <name evidence="8" type="ORF">SAMN05216259_102551</name>
</gene>
<dbReference type="PROSITE" id="PS52018">
    <property type="entry name" value="DART"/>
    <property type="match status" value="1"/>
</dbReference>
<sequence>MVYSLVVTAVGDRSLFHFTHLDNLPHILAEKRLVADTVMQSRGGVPMECGDRSIKAERRTRHIKLPPYGCPADYVPFYFAPRSPMLYVISKGGVPTYSDGQSPLVYLVTSVDDAVSTGQPYVYSDGNCAAAITRHYTDLASMDAVVDWDVIKATIWANTRDDGDRMRRRAAEFLVHEHLPISAIHTVAVYDHEHVQPVTHLLRGAGVELSVTVRREWYY</sequence>
<keyword evidence="9" id="KW-1185">Reference proteome</keyword>
<comment type="similarity">
    <text evidence="6">Belongs to the DarT ADP-ribosyltransferase family.</text>
</comment>
<dbReference type="STRING" id="310781.SAMN05216259_102551"/>
<keyword evidence="2 6" id="KW-0328">Glycosyltransferase</keyword>
<evidence type="ECO:0000313" key="8">
    <source>
        <dbReference type="EMBL" id="SDN08139.1"/>
    </source>
</evidence>
<keyword evidence="1 6" id="KW-1277">Toxin-antitoxin system</keyword>
<reference evidence="8 9" key="1">
    <citation type="submission" date="2016-10" db="EMBL/GenBank/DDBJ databases">
        <authorList>
            <person name="de Groot N.N."/>
        </authorList>
    </citation>
    <scope>NUCLEOTIDE SEQUENCE [LARGE SCALE GENOMIC DNA]</scope>
    <source>
        <strain evidence="8 9">CGMCC 4.2022</strain>
    </source>
</reference>